<dbReference type="PRINTS" id="PR00598">
    <property type="entry name" value="HTHMARR"/>
</dbReference>
<keyword evidence="3" id="KW-0804">Transcription</keyword>
<evidence type="ECO:0000259" key="4">
    <source>
        <dbReference type="PROSITE" id="PS50995"/>
    </source>
</evidence>
<keyword evidence="6" id="KW-1185">Reference proteome</keyword>
<dbReference type="PROSITE" id="PS50995">
    <property type="entry name" value="HTH_MARR_2"/>
    <property type="match status" value="1"/>
</dbReference>
<dbReference type="SUPFAM" id="SSF46785">
    <property type="entry name" value="Winged helix' DNA-binding domain"/>
    <property type="match status" value="1"/>
</dbReference>
<dbReference type="EMBL" id="JBHSCN010000005">
    <property type="protein sequence ID" value="MFC4243193.1"/>
    <property type="molecule type" value="Genomic_DNA"/>
</dbReference>
<reference evidence="6" key="1">
    <citation type="journal article" date="2019" name="Int. J. Syst. Evol. Microbiol.">
        <title>The Global Catalogue of Microorganisms (GCM) 10K type strain sequencing project: providing services to taxonomists for standard genome sequencing and annotation.</title>
        <authorList>
            <consortium name="The Broad Institute Genomics Platform"/>
            <consortium name="The Broad Institute Genome Sequencing Center for Infectious Disease"/>
            <person name="Wu L."/>
            <person name="Ma J."/>
        </authorList>
    </citation>
    <scope>NUCLEOTIDE SEQUENCE [LARGE SCALE GENOMIC DNA]</scope>
    <source>
        <strain evidence="6">CGMCC 1.10363</strain>
    </source>
</reference>
<dbReference type="InterPro" id="IPR036390">
    <property type="entry name" value="WH_DNA-bd_sf"/>
</dbReference>
<dbReference type="InterPro" id="IPR036388">
    <property type="entry name" value="WH-like_DNA-bd_sf"/>
</dbReference>
<keyword evidence="2" id="KW-0238">DNA-binding</keyword>
<evidence type="ECO:0000313" key="6">
    <source>
        <dbReference type="Proteomes" id="UP001595900"/>
    </source>
</evidence>
<dbReference type="Proteomes" id="UP001595900">
    <property type="component" value="Unassembled WGS sequence"/>
</dbReference>
<keyword evidence="1" id="KW-0805">Transcription regulation</keyword>
<dbReference type="SMART" id="SM00347">
    <property type="entry name" value="HTH_MARR"/>
    <property type="match status" value="1"/>
</dbReference>
<dbReference type="Pfam" id="PF12802">
    <property type="entry name" value="MarR_2"/>
    <property type="match status" value="1"/>
</dbReference>
<dbReference type="Gene3D" id="1.10.10.10">
    <property type="entry name" value="Winged helix-like DNA-binding domain superfamily/Winged helix DNA-binding domain"/>
    <property type="match status" value="1"/>
</dbReference>
<protein>
    <submittedName>
        <fullName evidence="5">MarR family winged helix-turn-helix transcriptional regulator</fullName>
    </submittedName>
</protein>
<comment type="caution">
    <text evidence="5">The sequence shown here is derived from an EMBL/GenBank/DDBJ whole genome shotgun (WGS) entry which is preliminary data.</text>
</comment>
<evidence type="ECO:0000256" key="3">
    <source>
        <dbReference type="ARBA" id="ARBA00023163"/>
    </source>
</evidence>
<accession>A0ABV8Q6F9</accession>
<proteinExistence type="predicted"/>
<dbReference type="PANTHER" id="PTHR42756:SF1">
    <property type="entry name" value="TRANSCRIPTIONAL REPRESSOR OF EMRAB OPERON"/>
    <property type="match status" value="1"/>
</dbReference>
<dbReference type="InterPro" id="IPR000835">
    <property type="entry name" value="HTH_MarR-typ"/>
</dbReference>
<name>A0ABV8Q6F9_9MICO</name>
<evidence type="ECO:0000313" key="5">
    <source>
        <dbReference type="EMBL" id="MFC4243193.1"/>
    </source>
</evidence>
<feature type="domain" description="HTH marR-type" evidence="4">
    <location>
        <begin position="8"/>
        <end position="140"/>
    </location>
</feature>
<sequence length="148" mass="16446">MAERDEAIARLNQALFGIVRQYDRFRAAFARREGVSVTELRAMSRIVDERTITPKQLAASLDLTTGAVTSLVDRLVEGGRVVRVPHPTDRRSLQLTPTEAGEALMQRVVDDFEGVLRRGTVQIDDEGVNLFGELLEGLVTRARAMPVE</sequence>
<evidence type="ECO:0000256" key="2">
    <source>
        <dbReference type="ARBA" id="ARBA00023125"/>
    </source>
</evidence>
<organism evidence="5 6">
    <name type="scientific">Gryllotalpicola reticulitermitis</name>
    <dbReference type="NCBI Taxonomy" id="1184153"/>
    <lineage>
        <taxon>Bacteria</taxon>
        <taxon>Bacillati</taxon>
        <taxon>Actinomycetota</taxon>
        <taxon>Actinomycetes</taxon>
        <taxon>Micrococcales</taxon>
        <taxon>Microbacteriaceae</taxon>
        <taxon>Gryllotalpicola</taxon>
    </lineage>
</organism>
<gene>
    <name evidence="5" type="ORF">ACFOYW_07390</name>
</gene>
<dbReference type="PANTHER" id="PTHR42756">
    <property type="entry name" value="TRANSCRIPTIONAL REGULATOR, MARR"/>
    <property type="match status" value="1"/>
</dbReference>
<dbReference type="RefSeq" id="WP_390228199.1">
    <property type="nucleotide sequence ID" value="NZ_JBHSCN010000005.1"/>
</dbReference>
<evidence type="ECO:0000256" key="1">
    <source>
        <dbReference type="ARBA" id="ARBA00023015"/>
    </source>
</evidence>